<proteinExistence type="predicted"/>
<evidence type="ECO:0000259" key="2">
    <source>
        <dbReference type="Pfam" id="PF11600"/>
    </source>
</evidence>
<feature type="region of interest" description="Disordered" evidence="1">
    <location>
        <begin position="1"/>
        <end position="68"/>
    </location>
</feature>
<evidence type="ECO:0000313" key="3">
    <source>
        <dbReference type="EMBL" id="GKT28287.1"/>
    </source>
</evidence>
<evidence type="ECO:0000256" key="1">
    <source>
        <dbReference type="SAM" id="MobiDB-lite"/>
    </source>
</evidence>
<gene>
    <name evidence="3" type="ORF">ADUPG1_000559</name>
</gene>
<accession>A0ABQ5K8M2</accession>
<dbReference type="Pfam" id="PF11600">
    <property type="entry name" value="CAF1A_acidic"/>
    <property type="match status" value="1"/>
</dbReference>
<dbReference type="EMBL" id="BQXS01000217">
    <property type="protein sequence ID" value="GKT28287.1"/>
    <property type="molecule type" value="Genomic_DNA"/>
</dbReference>
<keyword evidence="4" id="KW-1185">Reference proteome</keyword>
<sequence>MTPTKRHAPARRRRSTPDEKKRKEKEKKEQELETKRIEEEKKKKEEEKKKREEERKKKKEEEKRRKEEEKVIFEEPCEPLKLPKLLPPKKPEYLQCFPSEIDISGQDVQRTVSNHLPEEFCVKDANILPPCIVSAFVKMTPLLCDIIGSVLKHIMENPQLEGIMGDFSVPVWESYPDLAF</sequence>
<feature type="compositionally biased region" description="Basic and acidic residues" evidence="1">
    <location>
        <begin position="15"/>
        <end position="68"/>
    </location>
</feature>
<comment type="caution">
    <text evidence="3">The sequence shown here is derived from an EMBL/GenBank/DDBJ whole genome shotgun (WGS) entry which is preliminary data.</text>
</comment>
<name>A0ABQ5K8M2_9EUKA</name>
<feature type="compositionally biased region" description="Basic residues" evidence="1">
    <location>
        <begin position="1"/>
        <end position="14"/>
    </location>
</feature>
<evidence type="ECO:0000313" key="4">
    <source>
        <dbReference type="Proteomes" id="UP001057375"/>
    </source>
</evidence>
<dbReference type="InterPro" id="IPR021644">
    <property type="entry name" value="CAF-1_p150_acidic"/>
</dbReference>
<feature type="non-terminal residue" evidence="3">
    <location>
        <position position="180"/>
    </location>
</feature>
<protein>
    <recommendedName>
        <fullName evidence="2">Chromatin assembly factor 1 p150 subunit acidic region domain-containing protein</fullName>
    </recommendedName>
</protein>
<reference evidence="3" key="1">
    <citation type="submission" date="2022-03" db="EMBL/GenBank/DDBJ databases">
        <title>Draft genome sequence of Aduncisulcus paluster, a free-living microaerophilic Fornicata.</title>
        <authorList>
            <person name="Yuyama I."/>
            <person name="Kume K."/>
            <person name="Tamura T."/>
            <person name="Inagaki Y."/>
            <person name="Hashimoto T."/>
        </authorList>
    </citation>
    <scope>NUCLEOTIDE SEQUENCE</scope>
    <source>
        <strain evidence="3">NY0171</strain>
    </source>
</reference>
<feature type="domain" description="Chromatin assembly factor 1 p150 subunit acidic region" evidence="2">
    <location>
        <begin position="10"/>
        <end position="75"/>
    </location>
</feature>
<organism evidence="3 4">
    <name type="scientific">Aduncisulcus paluster</name>
    <dbReference type="NCBI Taxonomy" id="2918883"/>
    <lineage>
        <taxon>Eukaryota</taxon>
        <taxon>Metamonada</taxon>
        <taxon>Carpediemonas-like organisms</taxon>
        <taxon>Aduncisulcus</taxon>
    </lineage>
</organism>
<dbReference type="Proteomes" id="UP001057375">
    <property type="component" value="Unassembled WGS sequence"/>
</dbReference>